<gene>
    <name evidence="13" type="ORF">H8R94_02390</name>
</gene>
<feature type="domain" description="HAMP" evidence="12">
    <location>
        <begin position="324"/>
        <end position="376"/>
    </location>
</feature>
<evidence type="ECO:0000256" key="2">
    <source>
        <dbReference type="ARBA" id="ARBA00022475"/>
    </source>
</evidence>
<dbReference type="PANTHER" id="PTHR43531">
    <property type="entry name" value="PROTEIN ICFG"/>
    <property type="match status" value="1"/>
</dbReference>
<evidence type="ECO:0000256" key="10">
    <source>
        <dbReference type="SAM" id="Phobius"/>
    </source>
</evidence>
<evidence type="ECO:0000313" key="14">
    <source>
        <dbReference type="Proteomes" id="UP000643810"/>
    </source>
</evidence>
<dbReference type="CDD" id="cd12913">
    <property type="entry name" value="PDC1_MCP_like"/>
    <property type="match status" value="1"/>
</dbReference>
<keyword evidence="8" id="KW-0807">Transducer</keyword>
<feature type="region of interest" description="Disordered" evidence="9">
    <location>
        <begin position="637"/>
        <end position="658"/>
    </location>
</feature>
<organism evidence="13 14">
    <name type="scientific">Roseburia lenta</name>
    <dbReference type="NCBI Taxonomy" id="2763061"/>
    <lineage>
        <taxon>Bacteria</taxon>
        <taxon>Bacillati</taxon>
        <taxon>Bacillota</taxon>
        <taxon>Clostridia</taxon>
        <taxon>Lachnospirales</taxon>
        <taxon>Lachnospiraceae</taxon>
        <taxon>Roseburia</taxon>
    </lineage>
</organism>
<dbReference type="InterPro" id="IPR003660">
    <property type="entry name" value="HAMP_dom"/>
</dbReference>
<feature type="transmembrane region" description="Helical" evidence="10">
    <location>
        <begin position="293"/>
        <end position="319"/>
    </location>
</feature>
<dbReference type="CDD" id="cd06225">
    <property type="entry name" value="HAMP"/>
    <property type="match status" value="1"/>
</dbReference>
<feature type="domain" description="Methyl-accepting transducer" evidence="11">
    <location>
        <begin position="429"/>
        <end position="658"/>
    </location>
</feature>
<feature type="transmembrane region" description="Helical" evidence="10">
    <location>
        <begin position="20"/>
        <end position="44"/>
    </location>
</feature>
<dbReference type="RefSeq" id="WP_186853765.1">
    <property type="nucleotide sequence ID" value="NZ_JACOPG010000001.1"/>
</dbReference>
<evidence type="ECO:0000256" key="8">
    <source>
        <dbReference type="PROSITE-ProRule" id="PRU00284"/>
    </source>
</evidence>
<evidence type="ECO:0000256" key="4">
    <source>
        <dbReference type="ARBA" id="ARBA00022692"/>
    </source>
</evidence>
<evidence type="ECO:0000256" key="9">
    <source>
        <dbReference type="SAM" id="MobiDB-lite"/>
    </source>
</evidence>
<evidence type="ECO:0000256" key="3">
    <source>
        <dbReference type="ARBA" id="ARBA00022500"/>
    </source>
</evidence>
<dbReference type="Gene3D" id="3.30.450.20">
    <property type="entry name" value="PAS domain"/>
    <property type="match status" value="2"/>
</dbReference>
<evidence type="ECO:0000259" key="11">
    <source>
        <dbReference type="PROSITE" id="PS50111"/>
    </source>
</evidence>
<dbReference type="InterPro" id="IPR029151">
    <property type="entry name" value="Sensor-like_sf"/>
</dbReference>
<dbReference type="EMBL" id="JACOPG010000001">
    <property type="protein sequence ID" value="MBC5685471.1"/>
    <property type="molecule type" value="Genomic_DNA"/>
</dbReference>
<dbReference type="Pfam" id="PF02743">
    <property type="entry name" value="dCache_1"/>
    <property type="match status" value="1"/>
</dbReference>
<dbReference type="Gene3D" id="1.10.287.950">
    <property type="entry name" value="Methyl-accepting chemotaxis protein"/>
    <property type="match status" value="1"/>
</dbReference>
<dbReference type="Proteomes" id="UP000643810">
    <property type="component" value="Unassembled WGS sequence"/>
</dbReference>
<dbReference type="PROSITE" id="PS50111">
    <property type="entry name" value="CHEMOTAXIS_TRANSDUC_2"/>
    <property type="match status" value="1"/>
</dbReference>
<evidence type="ECO:0000256" key="1">
    <source>
        <dbReference type="ARBA" id="ARBA00004651"/>
    </source>
</evidence>
<keyword evidence="3" id="KW-0145">Chemotaxis</keyword>
<dbReference type="CDD" id="cd12912">
    <property type="entry name" value="PDC2_MCP_like"/>
    <property type="match status" value="1"/>
</dbReference>
<feature type="region of interest" description="Disordered" evidence="9">
    <location>
        <begin position="468"/>
        <end position="488"/>
    </location>
</feature>
<dbReference type="SUPFAM" id="SSF103190">
    <property type="entry name" value="Sensory domain-like"/>
    <property type="match status" value="1"/>
</dbReference>
<keyword evidence="14" id="KW-1185">Reference proteome</keyword>
<feature type="compositionally biased region" description="Low complexity" evidence="9">
    <location>
        <begin position="644"/>
        <end position="658"/>
    </location>
</feature>
<name>A0ABR7GF94_9FIRM</name>
<dbReference type="SMART" id="SM00304">
    <property type="entry name" value="HAMP"/>
    <property type="match status" value="2"/>
</dbReference>
<proteinExistence type="inferred from homology"/>
<keyword evidence="2" id="KW-1003">Cell membrane</keyword>
<reference evidence="13 14" key="1">
    <citation type="submission" date="2020-08" db="EMBL/GenBank/DDBJ databases">
        <title>Genome public.</title>
        <authorList>
            <person name="Liu C."/>
            <person name="Sun Q."/>
        </authorList>
    </citation>
    <scope>NUCLEOTIDE SEQUENCE [LARGE SCALE GENOMIC DNA]</scope>
    <source>
        <strain evidence="13 14">NSJ-9</strain>
    </source>
</reference>
<dbReference type="InterPro" id="IPR033479">
    <property type="entry name" value="dCache_1"/>
</dbReference>
<protein>
    <submittedName>
        <fullName evidence="13">HAMP domain-containing protein</fullName>
    </submittedName>
</protein>
<dbReference type="Pfam" id="PF00672">
    <property type="entry name" value="HAMP"/>
    <property type="match status" value="1"/>
</dbReference>
<dbReference type="SUPFAM" id="SSF58104">
    <property type="entry name" value="Methyl-accepting chemotaxis protein (MCP) signaling domain"/>
    <property type="match status" value="1"/>
</dbReference>
<dbReference type="Pfam" id="PF00015">
    <property type="entry name" value="MCPsignal"/>
    <property type="match status" value="1"/>
</dbReference>
<dbReference type="InterPro" id="IPR004090">
    <property type="entry name" value="Chemotax_Me-accpt_rcpt"/>
</dbReference>
<evidence type="ECO:0000256" key="7">
    <source>
        <dbReference type="ARBA" id="ARBA00029447"/>
    </source>
</evidence>
<sequence>MKKKKQQRKRGIAEEIQVSILSKVVIVFVIVAAVVTFMVGNISLSAQKNDLEMQSKAAAYQLEIFFEEYTTVAEQMALNTDVQTLLEETGPGANITESERYATVFNTMKKTAAADSDNIQAVWVGDIDANVLTQSDGYTSGSDFEITERAWYKAVEEEKTILTDAYVDASTGNVILSAATPVYDQSGQNIIGVAGVDVALDHIDELLPAYKIGNNGFVILVTSEGNVIYHPNTDNQQKSLSELNVDKTLIQTVEGGKDTSVHYSADGKSKYGYVGRIGSTDYLTISCLPASEYFASLIRCIIIVLLLVIAGIVVIIITIRHLATQLTKPIVALNDVAQELAEGNLDVTLDIASENEIGELADSIQKTVDRLKEYINYIDEISSVLDRLADGKLKFTLKYDYAGEFAKVKTALLHISGSFEQMIEDIIDSSTQVSIGADELSKAAQNIAEGAMTQAASVQELVATTESVSQQVEENTEDAQKSATETSRVTHMMQDSREQMNQMMEAMNKITETSNEVVSIIKTIEDIADQTNLLALNASIEAARAGEAGKGFAVVASEIGSLADDSSKAANNTRDLIEISLQQIDRGSSLAQNVVQSMQDVLDAVEEVNGMIGKSAENNEAQNQSMEQIRVGIEDISKGVEDNSASAEETSATSQELAAQAATLEELVKRFDLKDHGREE</sequence>
<dbReference type="PANTHER" id="PTHR43531:SF11">
    <property type="entry name" value="METHYL-ACCEPTING CHEMOTAXIS PROTEIN 3"/>
    <property type="match status" value="1"/>
</dbReference>
<dbReference type="PROSITE" id="PS50885">
    <property type="entry name" value="HAMP"/>
    <property type="match status" value="1"/>
</dbReference>
<dbReference type="PRINTS" id="PR00260">
    <property type="entry name" value="CHEMTRNSDUCR"/>
</dbReference>
<dbReference type="InterPro" id="IPR004089">
    <property type="entry name" value="MCPsignal_dom"/>
</dbReference>
<keyword evidence="5 10" id="KW-1133">Transmembrane helix</keyword>
<comment type="subcellular location">
    <subcellularLocation>
        <location evidence="1">Cell membrane</location>
        <topology evidence="1">Multi-pass membrane protein</topology>
    </subcellularLocation>
</comment>
<comment type="caution">
    <text evidence="13">The sequence shown here is derived from an EMBL/GenBank/DDBJ whole genome shotgun (WGS) entry which is preliminary data.</text>
</comment>
<dbReference type="InterPro" id="IPR051310">
    <property type="entry name" value="MCP_chemotaxis"/>
</dbReference>
<dbReference type="SMART" id="SM00283">
    <property type="entry name" value="MA"/>
    <property type="match status" value="1"/>
</dbReference>
<evidence type="ECO:0000256" key="5">
    <source>
        <dbReference type="ARBA" id="ARBA00022989"/>
    </source>
</evidence>
<comment type="similarity">
    <text evidence="7">Belongs to the methyl-accepting chemotaxis (MCP) protein family.</text>
</comment>
<keyword evidence="6 10" id="KW-0472">Membrane</keyword>
<keyword evidence="4 10" id="KW-0812">Transmembrane</keyword>
<accession>A0ABR7GF94</accession>
<evidence type="ECO:0000256" key="6">
    <source>
        <dbReference type="ARBA" id="ARBA00023136"/>
    </source>
</evidence>
<dbReference type="Gene3D" id="6.10.340.10">
    <property type="match status" value="1"/>
</dbReference>
<evidence type="ECO:0000259" key="12">
    <source>
        <dbReference type="PROSITE" id="PS50885"/>
    </source>
</evidence>
<evidence type="ECO:0000313" key="13">
    <source>
        <dbReference type="EMBL" id="MBC5685471.1"/>
    </source>
</evidence>